<accession>A0A843XKP1</accession>
<evidence type="ECO:0000313" key="2">
    <source>
        <dbReference type="Proteomes" id="UP000652761"/>
    </source>
</evidence>
<gene>
    <name evidence="1" type="ORF">Taro_052772</name>
</gene>
<proteinExistence type="predicted"/>
<name>A0A843XKP1_COLES</name>
<reference evidence="1" key="1">
    <citation type="submission" date="2017-07" db="EMBL/GenBank/DDBJ databases">
        <title>Taro Niue Genome Assembly and Annotation.</title>
        <authorList>
            <person name="Atibalentja N."/>
            <person name="Keating K."/>
            <person name="Fields C.J."/>
        </authorList>
    </citation>
    <scope>NUCLEOTIDE SEQUENCE</scope>
    <source>
        <strain evidence="1">Niue_2</strain>
        <tissue evidence="1">Leaf</tissue>
    </source>
</reference>
<dbReference type="EMBL" id="NMUH01009180">
    <property type="protein sequence ID" value="MQM19761.1"/>
    <property type="molecule type" value="Genomic_DNA"/>
</dbReference>
<comment type="caution">
    <text evidence="1">The sequence shown here is derived from an EMBL/GenBank/DDBJ whole genome shotgun (WGS) entry which is preliminary data.</text>
</comment>
<protein>
    <submittedName>
        <fullName evidence="1">Uncharacterized protein</fullName>
    </submittedName>
</protein>
<keyword evidence="2" id="KW-1185">Reference proteome</keyword>
<dbReference type="Proteomes" id="UP000652761">
    <property type="component" value="Unassembled WGS sequence"/>
</dbReference>
<organism evidence="1 2">
    <name type="scientific">Colocasia esculenta</name>
    <name type="common">Wild taro</name>
    <name type="synonym">Arum esculentum</name>
    <dbReference type="NCBI Taxonomy" id="4460"/>
    <lineage>
        <taxon>Eukaryota</taxon>
        <taxon>Viridiplantae</taxon>
        <taxon>Streptophyta</taxon>
        <taxon>Embryophyta</taxon>
        <taxon>Tracheophyta</taxon>
        <taxon>Spermatophyta</taxon>
        <taxon>Magnoliopsida</taxon>
        <taxon>Liliopsida</taxon>
        <taxon>Araceae</taxon>
        <taxon>Aroideae</taxon>
        <taxon>Colocasieae</taxon>
        <taxon>Colocasia</taxon>
    </lineage>
</organism>
<feature type="non-terminal residue" evidence="1">
    <location>
        <position position="1"/>
    </location>
</feature>
<dbReference type="AlphaFoldDB" id="A0A843XKP1"/>
<sequence>GRGTHPGRDMVTLGEPVMTGGVIVELGARRRWPFRREGPNGSALLFEVGTLDSSHPSMLPSPLRLFSYMFPMLPSPYGVVCTGFGAVLGRTVPGCPSAENVTCIEVAMMLRPDRPPQHHRDMVATALDVTIVSRRPVASRPRCVATTAEIGETSQQQEGARRAEETGRRGQARELIEQQDESNMLVLGHVQEEMSVEEEHGSLGRQQREVSLQYLPQRYRSSRQIRRWSSQQFSRRQSRQCDFFFFGLGQFGQFRSALKVQTDDYSRGWTESETKASVEVCGAVSPVGS</sequence>
<evidence type="ECO:0000313" key="1">
    <source>
        <dbReference type="EMBL" id="MQM19761.1"/>
    </source>
</evidence>